<feature type="transmembrane region" description="Helical" evidence="1">
    <location>
        <begin position="61"/>
        <end position="81"/>
    </location>
</feature>
<gene>
    <name evidence="2" type="ORF">SD10_08075</name>
</gene>
<feature type="transmembrane region" description="Helical" evidence="1">
    <location>
        <begin position="7"/>
        <end position="27"/>
    </location>
</feature>
<feature type="transmembrane region" description="Helical" evidence="1">
    <location>
        <begin position="132"/>
        <end position="153"/>
    </location>
</feature>
<evidence type="ECO:0000256" key="1">
    <source>
        <dbReference type="SAM" id="Phobius"/>
    </source>
</evidence>
<keyword evidence="3" id="KW-1185">Reference proteome</keyword>
<dbReference type="AlphaFoldDB" id="A0A0E3ZTC1"/>
<dbReference type="HOGENOM" id="CLU_684960_0_0_10"/>
<protein>
    <submittedName>
        <fullName evidence="2">Uncharacterized protein</fullName>
    </submittedName>
</protein>
<feature type="transmembrane region" description="Helical" evidence="1">
    <location>
        <begin position="106"/>
        <end position="125"/>
    </location>
</feature>
<dbReference type="EMBL" id="CP010429">
    <property type="protein sequence ID" value="AKD54864.1"/>
    <property type="molecule type" value="Genomic_DNA"/>
</dbReference>
<dbReference type="Proteomes" id="UP000033054">
    <property type="component" value="Chromosome"/>
</dbReference>
<proteinExistence type="predicted"/>
<dbReference type="KEGG" id="srd:SD10_08075"/>
<evidence type="ECO:0000313" key="2">
    <source>
        <dbReference type="EMBL" id="AKD54864.1"/>
    </source>
</evidence>
<dbReference type="OrthoDB" id="339302at2"/>
<accession>A0A0E3ZTC1</accession>
<organism evidence="2 3">
    <name type="scientific">Spirosoma radiotolerans</name>
    <dbReference type="NCBI Taxonomy" id="1379870"/>
    <lineage>
        <taxon>Bacteria</taxon>
        <taxon>Pseudomonadati</taxon>
        <taxon>Bacteroidota</taxon>
        <taxon>Cytophagia</taxon>
        <taxon>Cytophagales</taxon>
        <taxon>Cytophagaceae</taxon>
        <taxon>Spirosoma</taxon>
    </lineage>
</organism>
<feature type="transmembrane region" description="Helical" evidence="1">
    <location>
        <begin position="33"/>
        <end position="49"/>
    </location>
</feature>
<feature type="transmembrane region" description="Helical" evidence="1">
    <location>
        <begin position="165"/>
        <end position="187"/>
    </location>
</feature>
<sequence length="402" mass="45005">MQPSTLATRLWIIFGAITVALIGCIQFSKGLGIEYGLISGVAFLGWCRWSTKSVRYQVDLVPYYIGSIVCLLILNTIRYATHAHEFIQLIYPFGGHSSGASGYANWFLPQVCLPVSGLLIGGYLLSKRQRIGLFFAWWGFLFGVAESLLQFIIDLTHPASYLPLYIVGTLTAMGLFYVSACGLLRLSKPKVGNRPSIEQANPLTTRQINLWSMLFISFMAVYAVTLYVQAGLLPVGVIMGSMMGGLIGWRKTTARYWVDPYQLVPLYLLLQALFYIHVGEEVLTHFNQQITALSGHAWPDEEFNYLITLVGPAIWVLAAYSLWRGQAFGHFILWFMIVGMILGEPTHIVVFPVVRLLRQGGGYTYFSGMYTALFPMIPAILALFRIVSETKKQSSDIYEKQA</sequence>
<name>A0A0E3ZTC1_9BACT</name>
<evidence type="ECO:0000313" key="3">
    <source>
        <dbReference type="Proteomes" id="UP000033054"/>
    </source>
</evidence>
<feature type="transmembrane region" description="Helical" evidence="1">
    <location>
        <begin position="208"/>
        <end position="225"/>
    </location>
</feature>
<dbReference type="RefSeq" id="WP_046573340.1">
    <property type="nucleotide sequence ID" value="NZ_CP010429.1"/>
</dbReference>
<feature type="transmembrane region" description="Helical" evidence="1">
    <location>
        <begin position="330"/>
        <end position="351"/>
    </location>
</feature>
<feature type="transmembrane region" description="Helical" evidence="1">
    <location>
        <begin position="363"/>
        <end position="384"/>
    </location>
</feature>
<keyword evidence="1" id="KW-0472">Membrane</keyword>
<keyword evidence="1" id="KW-1133">Transmembrane helix</keyword>
<feature type="transmembrane region" description="Helical" evidence="1">
    <location>
        <begin position="231"/>
        <end position="249"/>
    </location>
</feature>
<keyword evidence="1" id="KW-0812">Transmembrane</keyword>
<reference evidence="2 3" key="1">
    <citation type="journal article" date="2014" name="Curr. Microbiol.">
        <title>Spirosoma radiotolerans sp. nov., a gamma-radiation-resistant bacterium isolated from gamma ray-irradiated soil.</title>
        <authorList>
            <person name="Lee J.J."/>
            <person name="Srinivasan S."/>
            <person name="Lim S."/>
            <person name="Joe M."/>
            <person name="Im S."/>
            <person name="Bae S.I."/>
            <person name="Park K.R."/>
            <person name="Han J.H."/>
            <person name="Park S.H."/>
            <person name="Joo B.M."/>
            <person name="Park S.J."/>
            <person name="Kim M.K."/>
        </authorList>
    </citation>
    <scope>NUCLEOTIDE SEQUENCE [LARGE SCALE GENOMIC DNA]</scope>
    <source>
        <strain evidence="2 3">DG5A</strain>
    </source>
</reference>
<feature type="transmembrane region" description="Helical" evidence="1">
    <location>
        <begin position="261"/>
        <end position="278"/>
    </location>
</feature>
<feature type="transmembrane region" description="Helical" evidence="1">
    <location>
        <begin position="303"/>
        <end position="323"/>
    </location>
</feature>
<dbReference type="PATRIC" id="fig|1379870.5.peg.1756"/>